<keyword evidence="3" id="KW-1185">Reference proteome</keyword>
<keyword evidence="2" id="KW-0808">Transferase</keyword>
<dbReference type="InterPro" id="IPR011009">
    <property type="entry name" value="Kinase-like_dom_sf"/>
</dbReference>
<dbReference type="PATRIC" id="fig|446465.5.peg.2008"/>
<keyword evidence="2" id="KW-0418">Kinase</keyword>
<dbReference type="SUPFAM" id="SSF56112">
    <property type="entry name" value="Protein kinase-like (PK-like)"/>
    <property type="match status" value="1"/>
</dbReference>
<dbReference type="KEGG" id="bfa:Bfae_20240"/>
<sequence>MLWEDVDPLAALRERFGFADAEDAADWVRRMLATHWEVDVADCVRVVLSDRNVIAWLQSSAGPLVVKWSCDVPRFPALEASTELLSELDRKGVPVAAPLPSRDARVRRELAGPLGPLSLAVLPEVDGHWLDVDDLAAVRDAGAALARVHAALRSCSGRLPAPTAGATAQEEPADRIRRWLAQSDRGAVPEASQRLAHLLEQAPALTAEPQLVHHDFRSANILVRDSAVVAVLDLDEAEPAHRVDDLARASVYLATRFRDWGPTPAPAREALRAGYEAALASDGAAPLSEAESAWAELLTLWYGLAAVRSGPRREEWAATL</sequence>
<dbReference type="eggNOG" id="COG2334">
    <property type="taxonomic scope" value="Bacteria"/>
</dbReference>
<dbReference type="Pfam" id="PF01636">
    <property type="entry name" value="APH"/>
    <property type="match status" value="1"/>
</dbReference>
<evidence type="ECO:0000313" key="3">
    <source>
        <dbReference type="Proteomes" id="UP000001919"/>
    </source>
</evidence>
<dbReference type="InterPro" id="IPR002575">
    <property type="entry name" value="Aminoglycoside_PTrfase"/>
</dbReference>
<dbReference type="HOGENOM" id="CLU_841395_0_0_11"/>
<protein>
    <submittedName>
        <fullName evidence="2">Putative homoserine kinase type II (Protein kinase fold)</fullName>
    </submittedName>
</protein>
<evidence type="ECO:0000313" key="2">
    <source>
        <dbReference type="EMBL" id="ACU85832.1"/>
    </source>
</evidence>
<dbReference type="Gene3D" id="3.90.1200.10">
    <property type="match status" value="1"/>
</dbReference>
<proteinExistence type="predicted"/>
<dbReference type="STRING" id="446465.Bfae_20240"/>
<dbReference type="OrthoDB" id="4691774at2"/>
<gene>
    <name evidence="2" type="ordered locus">Bfae_20240</name>
</gene>
<dbReference type="GO" id="GO:0016301">
    <property type="term" value="F:kinase activity"/>
    <property type="evidence" value="ECO:0007669"/>
    <property type="project" value="UniProtKB-KW"/>
</dbReference>
<dbReference type="EMBL" id="CP001643">
    <property type="protein sequence ID" value="ACU85832.1"/>
    <property type="molecule type" value="Genomic_DNA"/>
</dbReference>
<accession>C7ME25</accession>
<name>C7ME25_BRAFD</name>
<dbReference type="AlphaFoldDB" id="C7ME25"/>
<feature type="domain" description="Aminoglycoside phosphotransferase" evidence="1">
    <location>
        <begin position="56"/>
        <end position="276"/>
    </location>
</feature>
<organism evidence="2 3">
    <name type="scientific">Brachybacterium faecium (strain ATCC 43885 / DSM 4810 / JCM 11609 / LMG 19847 / NBRC 14762 / NCIMB 9860 / 6-10)</name>
    <dbReference type="NCBI Taxonomy" id="446465"/>
    <lineage>
        <taxon>Bacteria</taxon>
        <taxon>Bacillati</taxon>
        <taxon>Actinomycetota</taxon>
        <taxon>Actinomycetes</taxon>
        <taxon>Micrococcales</taxon>
        <taxon>Dermabacteraceae</taxon>
        <taxon>Brachybacterium</taxon>
    </lineage>
</organism>
<reference evidence="2 3" key="1">
    <citation type="journal article" date="2009" name="Stand. Genomic Sci.">
        <title>Complete genome sequence of Brachybacterium faecium type strain (Schefferle 6-10).</title>
        <authorList>
            <person name="Lapidus A."/>
            <person name="Pukall R."/>
            <person name="Labuttii K."/>
            <person name="Copeland A."/>
            <person name="Del Rio T.G."/>
            <person name="Nolan M."/>
            <person name="Chen F."/>
            <person name="Lucas S."/>
            <person name="Tice H."/>
            <person name="Cheng J.F."/>
            <person name="Bruce D."/>
            <person name="Goodwin L."/>
            <person name="Pitluck S."/>
            <person name="Rohde M."/>
            <person name="Goker M."/>
            <person name="Pati A."/>
            <person name="Ivanova N."/>
            <person name="Mavrommatis K."/>
            <person name="Chen A."/>
            <person name="Palaniappan K."/>
            <person name="D'haeseleer P."/>
            <person name="Chain P."/>
            <person name="Bristow J."/>
            <person name="Eisen J.A."/>
            <person name="Markowitz V."/>
            <person name="Hugenholtz P."/>
            <person name="Kyrpides N.C."/>
            <person name="Klenk H.P."/>
        </authorList>
    </citation>
    <scope>NUCLEOTIDE SEQUENCE [LARGE SCALE GENOMIC DNA]</scope>
    <source>
        <strain evidence="3">ATCC 43885 / DSM 4810 / JCM 11609 / LMG 19847 / NBRC 14762 / NCIMB 9860 / 6-10</strain>
    </source>
</reference>
<dbReference type="Proteomes" id="UP000001919">
    <property type="component" value="Chromosome"/>
</dbReference>
<evidence type="ECO:0000259" key="1">
    <source>
        <dbReference type="Pfam" id="PF01636"/>
    </source>
</evidence>